<dbReference type="InterPro" id="IPR012795">
    <property type="entry name" value="tRNA_Ile_lys_synt_N"/>
</dbReference>
<evidence type="ECO:0000256" key="3">
    <source>
        <dbReference type="ARBA" id="ARBA00022598"/>
    </source>
</evidence>
<reference evidence="11" key="1">
    <citation type="journal article" date="2019" name="Int. J. Syst. Evol. Microbiol.">
        <title>The Global Catalogue of Microorganisms (GCM) 10K type strain sequencing project: providing services to taxonomists for standard genome sequencing and annotation.</title>
        <authorList>
            <consortium name="The Broad Institute Genomics Platform"/>
            <consortium name="The Broad Institute Genome Sequencing Center for Infectious Disease"/>
            <person name="Wu L."/>
            <person name="Ma J."/>
        </authorList>
    </citation>
    <scope>NUCLEOTIDE SEQUENCE [LARGE SCALE GENOMIC DNA]</scope>
    <source>
        <strain evidence="11">JCM 17106</strain>
    </source>
</reference>
<dbReference type="EMBL" id="BAABCW010000008">
    <property type="protein sequence ID" value="GAA3509866.1"/>
    <property type="molecule type" value="Genomic_DNA"/>
</dbReference>
<dbReference type="PANTHER" id="PTHR43033:SF1">
    <property type="entry name" value="TRNA(ILE)-LYSIDINE SYNTHASE-RELATED"/>
    <property type="match status" value="1"/>
</dbReference>
<comment type="catalytic activity">
    <reaction evidence="7 8">
        <text>cytidine(34) in tRNA(Ile2) + L-lysine + ATP = lysidine(34) in tRNA(Ile2) + AMP + diphosphate + H(+)</text>
        <dbReference type="Rhea" id="RHEA:43744"/>
        <dbReference type="Rhea" id="RHEA-COMP:10625"/>
        <dbReference type="Rhea" id="RHEA-COMP:10670"/>
        <dbReference type="ChEBI" id="CHEBI:15378"/>
        <dbReference type="ChEBI" id="CHEBI:30616"/>
        <dbReference type="ChEBI" id="CHEBI:32551"/>
        <dbReference type="ChEBI" id="CHEBI:33019"/>
        <dbReference type="ChEBI" id="CHEBI:82748"/>
        <dbReference type="ChEBI" id="CHEBI:83665"/>
        <dbReference type="ChEBI" id="CHEBI:456215"/>
        <dbReference type="EC" id="6.3.4.19"/>
    </reaction>
</comment>
<keyword evidence="6 8" id="KW-0067">ATP-binding</keyword>
<evidence type="ECO:0000256" key="1">
    <source>
        <dbReference type="ARBA" id="ARBA00004496"/>
    </source>
</evidence>
<dbReference type="PANTHER" id="PTHR43033">
    <property type="entry name" value="TRNA(ILE)-LYSIDINE SYNTHASE-RELATED"/>
    <property type="match status" value="1"/>
</dbReference>
<accession>A0ABP6UM34</accession>
<dbReference type="CDD" id="cd01992">
    <property type="entry name" value="TilS_N"/>
    <property type="match status" value="1"/>
</dbReference>
<evidence type="ECO:0000256" key="7">
    <source>
        <dbReference type="ARBA" id="ARBA00048539"/>
    </source>
</evidence>
<dbReference type="RefSeq" id="WP_344927602.1">
    <property type="nucleotide sequence ID" value="NZ_BAABCW010000008.1"/>
</dbReference>
<comment type="caution">
    <text evidence="10">The sequence shown here is derived from an EMBL/GenBank/DDBJ whole genome shotgun (WGS) entry which is preliminary data.</text>
</comment>
<proteinExistence type="inferred from homology"/>
<evidence type="ECO:0000313" key="10">
    <source>
        <dbReference type="EMBL" id="GAA3509866.1"/>
    </source>
</evidence>
<dbReference type="SMART" id="SM00977">
    <property type="entry name" value="TilS_C"/>
    <property type="match status" value="1"/>
</dbReference>
<dbReference type="SUPFAM" id="SSF56037">
    <property type="entry name" value="PheT/TilS domain"/>
    <property type="match status" value="1"/>
</dbReference>
<keyword evidence="5 8" id="KW-0547">Nucleotide-binding</keyword>
<keyword evidence="2 8" id="KW-0963">Cytoplasm</keyword>
<dbReference type="HAMAP" id="MF_01161">
    <property type="entry name" value="tRNA_Ile_lys_synt"/>
    <property type="match status" value="1"/>
</dbReference>
<evidence type="ECO:0000256" key="4">
    <source>
        <dbReference type="ARBA" id="ARBA00022694"/>
    </source>
</evidence>
<dbReference type="NCBIfam" id="TIGR02433">
    <property type="entry name" value="lysidine_TilS_C"/>
    <property type="match status" value="1"/>
</dbReference>
<dbReference type="NCBIfam" id="TIGR02432">
    <property type="entry name" value="lysidine_TilS_N"/>
    <property type="match status" value="1"/>
</dbReference>
<dbReference type="Pfam" id="PF01171">
    <property type="entry name" value="ATP_bind_3"/>
    <property type="match status" value="1"/>
</dbReference>
<comment type="subcellular location">
    <subcellularLocation>
        <location evidence="1 8">Cytoplasm</location>
    </subcellularLocation>
</comment>
<organism evidence="10 11">
    <name type="scientific">Aquimarina addita</name>
    <dbReference type="NCBI Taxonomy" id="870485"/>
    <lineage>
        <taxon>Bacteria</taxon>
        <taxon>Pseudomonadati</taxon>
        <taxon>Bacteroidota</taxon>
        <taxon>Flavobacteriia</taxon>
        <taxon>Flavobacteriales</taxon>
        <taxon>Flavobacteriaceae</taxon>
        <taxon>Aquimarina</taxon>
    </lineage>
</organism>
<comment type="function">
    <text evidence="8">Ligates lysine onto the cytidine present at position 34 of the AUA codon-specific tRNA(Ile) that contains the anticodon CAU, in an ATP-dependent manner. Cytidine is converted to lysidine, thus changing the amino acid specificity of the tRNA from methionine to isoleucine.</text>
</comment>
<evidence type="ECO:0000313" key="11">
    <source>
        <dbReference type="Proteomes" id="UP001500459"/>
    </source>
</evidence>
<dbReference type="InterPro" id="IPR012094">
    <property type="entry name" value="tRNA_Ile_lys_synt"/>
</dbReference>
<protein>
    <recommendedName>
        <fullName evidence="8">tRNA(Ile)-lysidine synthase</fullName>
        <ecNumber evidence="8">6.3.4.19</ecNumber>
    </recommendedName>
    <alternativeName>
        <fullName evidence="8">tRNA(Ile)-2-lysyl-cytidine synthase</fullName>
    </alternativeName>
    <alternativeName>
        <fullName evidence="8">tRNA(Ile)-lysidine synthetase</fullName>
    </alternativeName>
</protein>
<comment type="domain">
    <text evidence="8">The N-terminal region contains the highly conserved SGGXDS motif, predicted to be a P-loop motif involved in ATP binding.</text>
</comment>
<evidence type="ECO:0000259" key="9">
    <source>
        <dbReference type="SMART" id="SM00977"/>
    </source>
</evidence>
<keyword evidence="11" id="KW-1185">Reference proteome</keyword>
<evidence type="ECO:0000256" key="5">
    <source>
        <dbReference type="ARBA" id="ARBA00022741"/>
    </source>
</evidence>
<gene>
    <name evidence="8 10" type="primary">tilS</name>
    <name evidence="10" type="ORF">GCM10022393_23510</name>
</gene>
<dbReference type="EC" id="6.3.4.19" evidence="8"/>
<keyword evidence="4 8" id="KW-0819">tRNA processing</keyword>
<evidence type="ECO:0000256" key="6">
    <source>
        <dbReference type="ARBA" id="ARBA00022840"/>
    </source>
</evidence>
<keyword evidence="3 8" id="KW-0436">Ligase</keyword>
<dbReference type="Pfam" id="PF11734">
    <property type="entry name" value="TilS_C"/>
    <property type="match status" value="1"/>
</dbReference>
<dbReference type="Proteomes" id="UP001500459">
    <property type="component" value="Unassembled WGS sequence"/>
</dbReference>
<comment type="similarity">
    <text evidence="8">Belongs to the tRNA(Ile)-lysidine synthase family.</text>
</comment>
<sequence>MLKEFKSHIDTNLSFLSKKKVLIACSGGLDSVVLTILCHSLDMFCSIAHCNFKLRAEESDGDQIFTENLANHLDIPFFVTSFETNNYAKEYALSTQMAARKLRYDWFRELLNQHDFDYVLTAHHLDDSLETFLINLSRGTGIEGLLGIPEVNDIYVRPLLPFSRDQILQYATEHKLQWREDSSNKSTKYVRNKLRHLVIPELLSVNHTFLQNFETTIENLRTTHSFINEQVGRLKQELFEYSGTETIKISIDSLLGFENPKGYLFLLLKEYGFTAWDDILDLLTAQSGKQIFSSTHRLIKDRTFIILSPLNKIVTKQSYKIPEDEHMIMIPSGILKFKEVTEMSEIDLKTIYVDKKTLKYPLIVRKWKEGDYFYPIGMKGKKKVSKYCKDEKLSVLAKERVFLLCSEEDVVWVINYRADNRFKITPTTDQIVKITIT</sequence>
<feature type="domain" description="Lysidine-tRNA(Ile) synthetase C-terminal" evidence="9">
    <location>
        <begin position="362"/>
        <end position="434"/>
    </location>
</feature>
<evidence type="ECO:0000256" key="2">
    <source>
        <dbReference type="ARBA" id="ARBA00022490"/>
    </source>
</evidence>
<dbReference type="SUPFAM" id="SSF52402">
    <property type="entry name" value="Adenine nucleotide alpha hydrolases-like"/>
    <property type="match status" value="1"/>
</dbReference>
<evidence type="ECO:0000256" key="8">
    <source>
        <dbReference type="HAMAP-Rule" id="MF_01161"/>
    </source>
</evidence>
<feature type="binding site" evidence="8">
    <location>
        <begin position="26"/>
        <end position="31"/>
    </location>
    <ligand>
        <name>ATP</name>
        <dbReference type="ChEBI" id="CHEBI:30616"/>
    </ligand>
</feature>
<dbReference type="InterPro" id="IPR014729">
    <property type="entry name" value="Rossmann-like_a/b/a_fold"/>
</dbReference>
<dbReference type="InterPro" id="IPR012796">
    <property type="entry name" value="Lysidine-tRNA-synth_C"/>
</dbReference>
<dbReference type="Gene3D" id="3.40.50.620">
    <property type="entry name" value="HUPs"/>
    <property type="match status" value="1"/>
</dbReference>
<dbReference type="InterPro" id="IPR011063">
    <property type="entry name" value="TilS/TtcA_N"/>
</dbReference>
<name>A0ABP6UM34_9FLAO</name>